<evidence type="ECO:0000256" key="5">
    <source>
        <dbReference type="PROSITE-ProRule" id="PRU10141"/>
    </source>
</evidence>
<reference evidence="9" key="1">
    <citation type="submission" date="2020-11" db="EMBL/GenBank/DDBJ databases">
        <title>Sequencing the genomes of 1000 actinobacteria strains.</title>
        <authorList>
            <person name="Klenk H.-P."/>
        </authorList>
    </citation>
    <scope>NUCLEOTIDE SEQUENCE</scope>
    <source>
        <strain evidence="9">DSM 43175</strain>
    </source>
</reference>
<comment type="caution">
    <text evidence="9">The sequence shown here is derived from an EMBL/GenBank/DDBJ whole genome shotgun (WGS) entry which is preliminary data.</text>
</comment>
<dbReference type="InterPro" id="IPR011009">
    <property type="entry name" value="Kinase-like_dom_sf"/>
</dbReference>
<keyword evidence="4 5" id="KW-0067">ATP-binding</keyword>
<feature type="region of interest" description="Disordered" evidence="6">
    <location>
        <begin position="381"/>
        <end position="403"/>
    </location>
</feature>
<gene>
    <name evidence="9" type="ORF">IW256_003166</name>
</gene>
<keyword evidence="1" id="KW-0808">Transferase</keyword>
<evidence type="ECO:0000313" key="9">
    <source>
        <dbReference type="EMBL" id="MBG6089053.1"/>
    </source>
</evidence>
<dbReference type="PROSITE" id="PS00107">
    <property type="entry name" value="PROTEIN_KINASE_ATP"/>
    <property type="match status" value="1"/>
</dbReference>
<evidence type="ECO:0000259" key="8">
    <source>
        <dbReference type="PROSITE" id="PS50011"/>
    </source>
</evidence>
<dbReference type="AlphaFoldDB" id="A0A931DI65"/>
<feature type="region of interest" description="Disordered" evidence="6">
    <location>
        <begin position="283"/>
        <end position="345"/>
    </location>
</feature>
<dbReference type="CDD" id="cd14014">
    <property type="entry name" value="STKc_PknB_like"/>
    <property type="match status" value="1"/>
</dbReference>
<keyword evidence="2 5" id="KW-0547">Nucleotide-binding</keyword>
<dbReference type="Gene3D" id="1.10.510.10">
    <property type="entry name" value="Transferase(Phosphotransferase) domain 1"/>
    <property type="match status" value="1"/>
</dbReference>
<dbReference type="SUPFAM" id="SSF56112">
    <property type="entry name" value="Protein kinase-like (PK-like)"/>
    <property type="match status" value="1"/>
</dbReference>
<dbReference type="PROSITE" id="PS00108">
    <property type="entry name" value="PROTEIN_KINASE_ST"/>
    <property type="match status" value="1"/>
</dbReference>
<protein>
    <submittedName>
        <fullName evidence="9">Ser/Thr protein kinase</fullName>
    </submittedName>
</protein>
<feature type="region of interest" description="Disordered" evidence="6">
    <location>
        <begin position="1"/>
        <end position="22"/>
    </location>
</feature>
<dbReference type="GO" id="GO:0005524">
    <property type="term" value="F:ATP binding"/>
    <property type="evidence" value="ECO:0007669"/>
    <property type="project" value="UniProtKB-UniRule"/>
</dbReference>
<keyword evidence="7" id="KW-0472">Membrane</keyword>
<evidence type="ECO:0000256" key="6">
    <source>
        <dbReference type="SAM" id="MobiDB-lite"/>
    </source>
</evidence>
<dbReference type="InterPro" id="IPR008271">
    <property type="entry name" value="Ser/Thr_kinase_AS"/>
</dbReference>
<dbReference type="Gene3D" id="3.30.200.20">
    <property type="entry name" value="Phosphorylase Kinase, domain 1"/>
    <property type="match status" value="1"/>
</dbReference>
<dbReference type="Proteomes" id="UP000614047">
    <property type="component" value="Unassembled WGS sequence"/>
</dbReference>
<feature type="compositionally biased region" description="Pro residues" evidence="6">
    <location>
        <begin position="322"/>
        <end position="333"/>
    </location>
</feature>
<keyword evidence="3 9" id="KW-0418">Kinase</keyword>
<keyword evidence="7" id="KW-1133">Transmembrane helix</keyword>
<evidence type="ECO:0000256" key="1">
    <source>
        <dbReference type="ARBA" id="ARBA00022679"/>
    </source>
</evidence>
<dbReference type="Pfam" id="PF00069">
    <property type="entry name" value="Pkinase"/>
    <property type="match status" value="1"/>
</dbReference>
<dbReference type="SMART" id="SM00220">
    <property type="entry name" value="S_TKc"/>
    <property type="match status" value="1"/>
</dbReference>
<dbReference type="InterPro" id="IPR000719">
    <property type="entry name" value="Prot_kinase_dom"/>
</dbReference>
<dbReference type="GO" id="GO:0004674">
    <property type="term" value="F:protein serine/threonine kinase activity"/>
    <property type="evidence" value="ECO:0007669"/>
    <property type="project" value="TreeGrafter"/>
</dbReference>
<keyword evidence="10" id="KW-1185">Reference proteome</keyword>
<organism evidence="9 10">
    <name type="scientific">Actinomadura viridis</name>
    <dbReference type="NCBI Taxonomy" id="58110"/>
    <lineage>
        <taxon>Bacteria</taxon>
        <taxon>Bacillati</taxon>
        <taxon>Actinomycetota</taxon>
        <taxon>Actinomycetes</taxon>
        <taxon>Streptosporangiales</taxon>
        <taxon>Thermomonosporaceae</taxon>
        <taxon>Actinomadura</taxon>
    </lineage>
</organism>
<feature type="compositionally biased region" description="Gly residues" evidence="6">
    <location>
        <begin position="294"/>
        <end position="318"/>
    </location>
</feature>
<name>A0A931DI65_9ACTN</name>
<evidence type="ECO:0000256" key="4">
    <source>
        <dbReference type="ARBA" id="ARBA00022840"/>
    </source>
</evidence>
<keyword evidence="7" id="KW-0812">Transmembrane</keyword>
<dbReference type="PANTHER" id="PTHR43289:SF34">
    <property type="entry name" value="SERINE_THREONINE-PROTEIN KINASE YBDM-RELATED"/>
    <property type="match status" value="1"/>
</dbReference>
<dbReference type="PROSITE" id="PS50011">
    <property type="entry name" value="PROTEIN_KINASE_DOM"/>
    <property type="match status" value="1"/>
</dbReference>
<feature type="domain" description="Protein kinase" evidence="8">
    <location>
        <begin position="26"/>
        <end position="276"/>
    </location>
</feature>
<evidence type="ECO:0000256" key="7">
    <source>
        <dbReference type="SAM" id="Phobius"/>
    </source>
</evidence>
<feature type="transmembrane region" description="Helical" evidence="7">
    <location>
        <begin position="355"/>
        <end position="377"/>
    </location>
</feature>
<sequence length="519" mass="52641">MSEGVPAFPAKARPLRDDDPERVGGYEVTGFLGEGGMGSVYLGRGPAGPVAVKVVRADHARNPHFRERFRREAASALRVPRFCTAEVLDADPDADPPYLVTEYIDGPTLDEAVGGGGPLRRAELEQLGVSMAAALTGIHGAGVVHRDLKPGNVLLSRMGPRVIDFGIASALDSAFGLTATGQIVGTPAYMAPEQLEGESATAAGDVFAWGAVMAFAATGRRAFGTGPAQAVAYRIVHGDPDLEGIEEPLRTVIAEALAKDPARRPTAHDLLARLGVAGGDTAARPGAGVPAGVPAGGTAGGTAGRQGPGGPDGAGGSREPGFPTPTQPPPSPAGPESRPVPGAAPAGAFAGRRGILAGVLAVGGAVLAVAVLAAVVVPQLLRGGDGGGTPPPSTSTTTGGGAGGADLAGHYTSDYGDMYVRVTGRDVWMVYKWMGLSRVRGVLDGTVIDGHYSEGSGNAPDGRVRFTVRRSGSGVALEGRWGEDGALNSAWNARRVDGAVPADMAARLRDPALFPSPPR</sequence>
<feature type="compositionally biased region" description="Low complexity" evidence="6">
    <location>
        <begin position="283"/>
        <end position="293"/>
    </location>
</feature>
<evidence type="ECO:0000313" key="10">
    <source>
        <dbReference type="Proteomes" id="UP000614047"/>
    </source>
</evidence>
<dbReference type="PANTHER" id="PTHR43289">
    <property type="entry name" value="MITOGEN-ACTIVATED PROTEIN KINASE KINASE KINASE 20-RELATED"/>
    <property type="match status" value="1"/>
</dbReference>
<feature type="binding site" evidence="5">
    <location>
        <position position="53"/>
    </location>
    <ligand>
        <name>ATP</name>
        <dbReference type="ChEBI" id="CHEBI:30616"/>
    </ligand>
</feature>
<dbReference type="InterPro" id="IPR017441">
    <property type="entry name" value="Protein_kinase_ATP_BS"/>
</dbReference>
<accession>A0A931DI65</accession>
<dbReference type="EMBL" id="JADOUA010000001">
    <property type="protein sequence ID" value="MBG6089053.1"/>
    <property type="molecule type" value="Genomic_DNA"/>
</dbReference>
<evidence type="ECO:0000256" key="2">
    <source>
        <dbReference type="ARBA" id="ARBA00022741"/>
    </source>
</evidence>
<evidence type="ECO:0000256" key="3">
    <source>
        <dbReference type="ARBA" id="ARBA00022777"/>
    </source>
</evidence>
<feature type="compositionally biased region" description="Low complexity" evidence="6">
    <location>
        <begin position="334"/>
        <end position="345"/>
    </location>
</feature>
<proteinExistence type="predicted"/>
<dbReference type="RefSeq" id="WP_197011701.1">
    <property type="nucleotide sequence ID" value="NZ_BAABES010000022.1"/>
</dbReference>